<dbReference type="HOGENOM" id="CLU_918774_0_0_1"/>
<keyword evidence="3" id="KW-1185">Reference proteome</keyword>
<dbReference type="EMBL" id="AYSA01000041">
    <property type="protein sequence ID" value="ESZ98492.1"/>
    <property type="molecule type" value="Genomic_DNA"/>
</dbReference>
<dbReference type="Proteomes" id="UP000019487">
    <property type="component" value="Unassembled WGS sequence"/>
</dbReference>
<gene>
    <name evidence="2" type="ORF">SBOR_1154</name>
</gene>
<dbReference type="AlphaFoldDB" id="W9CNV8"/>
<keyword evidence="1" id="KW-0472">Membrane</keyword>
<keyword evidence="1" id="KW-0812">Transmembrane</keyword>
<feature type="transmembrane region" description="Helical" evidence="1">
    <location>
        <begin position="254"/>
        <end position="275"/>
    </location>
</feature>
<name>W9CNV8_SCLBF</name>
<accession>W9CNV8</accession>
<comment type="caution">
    <text evidence="2">The sequence shown here is derived from an EMBL/GenBank/DDBJ whole genome shotgun (WGS) entry which is preliminary data.</text>
</comment>
<proteinExistence type="predicted"/>
<organism evidence="2 3">
    <name type="scientific">Sclerotinia borealis (strain F-4128)</name>
    <dbReference type="NCBI Taxonomy" id="1432307"/>
    <lineage>
        <taxon>Eukaryota</taxon>
        <taxon>Fungi</taxon>
        <taxon>Dikarya</taxon>
        <taxon>Ascomycota</taxon>
        <taxon>Pezizomycotina</taxon>
        <taxon>Leotiomycetes</taxon>
        <taxon>Helotiales</taxon>
        <taxon>Sclerotiniaceae</taxon>
        <taxon>Sclerotinia</taxon>
    </lineage>
</organism>
<evidence type="ECO:0000313" key="3">
    <source>
        <dbReference type="Proteomes" id="UP000019487"/>
    </source>
</evidence>
<keyword evidence="1" id="KW-1133">Transmembrane helix</keyword>
<protein>
    <submittedName>
        <fullName evidence="2">Uncharacterized protein</fullName>
    </submittedName>
</protein>
<evidence type="ECO:0000256" key="1">
    <source>
        <dbReference type="SAM" id="Phobius"/>
    </source>
</evidence>
<reference evidence="2 3" key="1">
    <citation type="journal article" date="2014" name="Genome Announc.">
        <title>Draft genome sequence of Sclerotinia borealis, a psychrophilic plant pathogenic fungus.</title>
        <authorList>
            <person name="Mardanov A.V."/>
            <person name="Beletsky A.V."/>
            <person name="Kadnikov V.V."/>
            <person name="Ignatov A.N."/>
            <person name="Ravin N.V."/>
        </authorList>
    </citation>
    <scope>NUCLEOTIDE SEQUENCE [LARGE SCALE GENOMIC DNA]</scope>
    <source>
        <strain evidence="3">F-4157</strain>
    </source>
</reference>
<sequence>MFRRLRRSHEMEIRSQITRQTTESHDRWLNKTNWYTVNQIEFREFLDISCDRVTPEHLRVVTEEKHAILKKFMAENDGREKSALKLLQRLEIPTPDVTKNYELTPTLLDGFTFRLASDNLAKFYLVVSYCWSPTYEPIRGQKIILCYPDETGPGSSPKLPFSPILSERSVFQYLHFILTDTPLIYLLILLIPSRNCTNLPDIYLSTSRKIIRILTVFSFSLDPTHTLVPDSNIISGVLASIAAFVFAEMWEKASLVYCTVGLIGCSMWHLNANFFRMRGSRFGERRSWDGLSSMGSRMGLSNS</sequence>
<evidence type="ECO:0000313" key="2">
    <source>
        <dbReference type="EMBL" id="ESZ98492.1"/>
    </source>
</evidence>